<keyword evidence="1" id="KW-0472">Membrane</keyword>
<evidence type="ECO:0000313" key="5">
    <source>
        <dbReference type="Proteomes" id="UP000032049"/>
    </source>
</evidence>
<dbReference type="EMBL" id="JXRA01000098">
    <property type="protein sequence ID" value="KIO75505.1"/>
    <property type="molecule type" value="Genomic_DNA"/>
</dbReference>
<dbReference type="SUPFAM" id="SSF63829">
    <property type="entry name" value="Calcium-dependent phosphotriesterase"/>
    <property type="match status" value="1"/>
</dbReference>
<dbReference type="InterPro" id="IPR013783">
    <property type="entry name" value="Ig-like_fold"/>
</dbReference>
<comment type="caution">
    <text evidence="4">The sequence shown here is derived from an EMBL/GenBank/DDBJ whole genome shotgun (WGS) entry which is preliminary data.</text>
</comment>
<evidence type="ECO:0000313" key="4">
    <source>
        <dbReference type="EMBL" id="KIO75505.1"/>
    </source>
</evidence>
<gene>
    <name evidence="4" type="ORF">TH53_20305</name>
</gene>
<dbReference type="Gene3D" id="2.130.10.10">
    <property type="entry name" value="YVTN repeat-like/Quinoprotein amine dehydrogenase"/>
    <property type="match status" value="1"/>
</dbReference>
<evidence type="ECO:0000256" key="1">
    <source>
        <dbReference type="SAM" id="Phobius"/>
    </source>
</evidence>
<dbReference type="SUPFAM" id="SSF55874">
    <property type="entry name" value="ATPase domain of HSP90 chaperone/DNA topoisomerase II/histidine kinase"/>
    <property type="match status" value="1"/>
</dbReference>
<dbReference type="InterPro" id="IPR050640">
    <property type="entry name" value="Bact_2-comp_sensor_kinase"/>
</dbReference>
<dbReference type="InterPro" id="IPR036890">
    <property type="entry name" value="HATPase_C_sf"/>
</dbReference>
<sequence>MICLTRKKFSSIKQISTDTSGETIFFSSDYGLGMLSAKNAKTKNIRYLRETHNSGFVLKSFSLSSKNQLSLALSSGVVMLNDPFNKLSFTSSNYKEGENFFSSRAYRVYYDRDDNLWFSNVNGLAELSGGKLIRHYQHHPLLTKRINDIAQLPDGTIVLATDGYGLLFLKNNLLIRQITREDGLANNICKKLFIQKDHVWVITGGGINRIFLNGKNPVESFEYTNNLLDNDINELFVDQDTAYFATNHGLVFFANTPFDRNKEVPKVLISAIINNRKPLSINTSSFNLAPADNNITFYYSALDFQNNYILYRYRLKETSPWTETRNRRLEFSSLEPGIYKFELSARTNNSQWSKPVEVSFILKAHFWHSWWFIFLILLIASFSFYKIAVIVTKQQKDKEQQRLLLKNKILMLEQQALQAMMNPHFVFNVMNSIQHYINTKDTSSANKILTGFARLIRKNLDICTKSFISIEEEIEYLSLYLVLEKKRFGEKFSYTIDISPDIDQDETMIPSMILQPYIENAIWHGLMPKDDGGSIAIVIKHEGADHLLIQIIDDGVGIDNSLSIKKDKHESKGMSLTQERINLINQIEVNPIQISIKQNGDSGTTISILVPNR</sequence>
<evidence type="ECO:0008006" key="6">
    <source>
        <dbReference type="Google" id="ProtNLM"/>
    </source>
</evidence>
<dbReference type="Proteomes" id="UP000032049">
    <property type="component" value="Unassembled WGS sequence"/>
</dbReference>
<feature type="domain" description="Two component regulator three Y" evidence="3">
    <location>
        <begin position="308"/>
        <end position="361"/>
    </location>
</feature>
<dbReference type="STRING" id="1503925.TH53_20305"/>
<dbReference type="AlphaFoldDB" id="A0A0D0GHA9"/>
<dbReference type="PANTHER" id="PTHR34220:SF7">
    <property type="entry name" value="SENSOR HISTIDINE KINASE YPDA"/>
    <property type="match status" value="1"/>
</dbReference>
<protein>
    <recommendedName>
        <fullName evidence="6">Histidine kinase</fullName>
    </recommendedName>
</protein>
<dbReference type="Gene3D" id="2.60.40.10">
    <property type="entry name" value="Immunoglobulins"/>
    <property type="match status" value="1"/>
</dbReference>
<dbReference type="GO" id="GO:0000155">
    <property type="term" value="F:phosphorelay sensor kinase activity"/>
    <property type="evidence" value="ECO:0007669"/>
    <property type="project" value="InterPro"/>
</dbReference>
<keyword evidence="5" id="KW-1185">Reference proteome</keyword>
<accession>A0A0D0GHA9</accession>
<dbReference type="Pfam" id="PF06580">
    <property type="entry name" value="His_kinase"/>
    <property type="match status" value="1"/>
</dbReference>
<keyword evidence="1" id="KW-1133">Transmembrane helix</keyword>
<proteinExistence type="predicted"/>
<evidence type="ECO:0000259" key="2">
    <source>
        <dbReference type="Pfam" id="PF06580"/>
    </source>
</evidence>
<dbReference type="InterPro" id="IPR011123">
    <property type="entry name" value="Y_Y_Y"/>
</dbReference>
<dbReference type="InterPro" id="IPR015943">
    <property type="entry name" value="WD40/YVTN_repeat-like_dom_sf"/>
</dbReference>
<organism evidence="4 5">
    <name type="scientific">Pedobacter lusitanus</name>
    <dbReference type="NCBI Taxonomy" id="1503925"/>
    <lineage>
        <taxon>Bacteria</taxon>
        <taxon>Pseudomonadati</taxon>
        <taxon>Bacteroidota</taxon>
        <taxon>Sphingobacteriia</taxon>
        <taxon>Sphingobacteriales</taxon>
        <taxon>Sphingobacteriaceae</taxon>
        <taxon>Pedobacter</taxon>
    </lineage>
</organism>
<dbReference type="GO" id="GO:0016020">
    <property type="term" value="C:membrane"/>
    <property type="evidence" value="ECO:0007669"/>
    <property type="project" value="InterPro"/>
</dbReference>
<keyword evidence="1" id="KW-0812">Transmembrane</keyword>
<dbReference type="OrthoDB" id="9809670at2"/>
<dbReference type="Gene3D" id="3.30.565.10">
    <property type="entry name" value="Histidine kinase-like ATPase, C-terminal domain"/>
    <property type="match status" value="1"/>
</dbReference>
<name>A0A0D0GHA9_9SPHI</name>
<reference evidence="4 5" key="1">
    <citation type="submission" date="2015-01" db="EMBL/GenBank/DDBJ databases">
        <title>Draft genome sequence of Pedobacter sp. NL19 isolated from sludge of an effluent treatment pond in an abandoned uranium mine.</title>
        <authorList>
            <person name="Santos T."/>
            <person name="Caetano T."/>
            <person name="Covas C."/>
            <person name="Cruz A."/>
            <person name="Mendo S."/>
        </authorList>
    </citation>
    <scope>NUCLEOTIDE SEQUENCE [LARGE SCALE GENOMIC DNA]</scope>
    <source>
        <strain evidence="4 5">NL19</strain>
    </source>
</reference>
<dbReference type="InterPro" id="IPR010559">
    <property type="entry name" value="Sig_transdc_His_kin_internal"/>
</dbReference>
<dbReference type="Pfam" id="PF07495">
    <property type="entry name" value="Y_Y_Y"/>
    <property type="match status" value="1"/>
</dbReference>
<feature type="domain" description="Signal transduction histidine kinase internal region" evidence="2">
    <location>
        <begin position="413"/>
        <end position="492"/>
    </location>
</feature>
<dbReference type="RefSeq" id="WP_041884851.1">
    <property type="nucleotide sequence ID" value="NZ_JXRA01000098.1"/>
</dbReference>
<dbReference type="PANTHER" id="PTHR34220">
    <property type="entry name" value="SENSOR HISTIDINE KINASE YPDA"/>
    <property type="match status" value="1"/>
</dbReference>
<evidence type="ECO:0000259" key="3">
    <source>
        <dbReference type="Pfam" id="PF07495"/>
    </source>
</evidence>
<feature type="transmembrane region" description="Helical" evidence="1">
    <location>
        <begin position="370"/>
        <end position="392"/>
    </location>
</feature>